<dbReference type="SUPFAM" id="SSF54928">
    <property type="entry name" value="RNA-binding domain, RBD"/>
    <property type="match status" value="1"/>
</dbReference>
<name>A0AAE1C3C5_9PEZI</name>
<dbReference type="GO" id="GO:0005634">
    <property type="term" value="C:nucleus"/>
    <property type="evidence" value="ECO:0007669"/>
    <property type="project" value="UniProtKB-SubCell"/>
</dbReference>
<dbReference type="SMART" id="SM00360">
    <property type="entry name" value="RRM"/>
    <property type="match status" value="1"/>
</dbReference>
<reference evidence="9" key="1">
    <citation type="submission" date="2023-07" db="EMBL/GenBank/DDBJ databases">
        <title>Black Yeasts Isolated from many extreme environments.</title>
        <authorList>
            <person name="Coleine C."/>
            <person name="Stajich J.E."/>
            <person name="Selbmann L."/>
        </authorList>
    </citation>
    <scope>NUCLEOTIDE SEQUENCE</scope>
    <source>
        <strain evidence="9">CCFEE 5485</strain>
    </source>
</reference>
<keyword evidence="5" id="KW-0539">Nucleus</keyword>
<dbReference type="CDD" id="cd12324">
    <property type="entry name" value="RRM_RBM8"/>
    <property type="match status" value="1"/>
</dbReference>
<accession>A0AAE1C3C5</accession>
<dbReference type="InterPro" id="IPR033744">
    <property type="entry name" value="RRM_RBM8"/>
</dbReference>
<dbReference type="InterPro" id="IPR035979">
    <property type="entry name" value="RBD_domain_sf"/>
</dbReference>
<organism evidence="9 10">
    <name type="scientific">Recurvomyces mirabilis</name>
    <dbReference type="NCBI Taxonomy" id="574656"/>
    <lineage>
        <taxon>Eukaryota</taxon>
        <taxon>Fungi</taxon>
        <taxon>Dikarya</taxon>
        <taxon>Ascomycota</taxon>
        <taxon>Pezizomycotina</taxon>
        <taxon>Dothideomycetes</taxon>
        <taxon>Dothideomycetidae</taxon>
        <taxon>Mycosphaerellales</taxon>
        <taxon>Teratosphaeriaceae</taxon>
        <taxon>Recurvomyces</taxon>
    </lineage>
</organism>
<dbReference type="InterPro" id="IPR012677">
    <property type="entry name" value="Nucleotide-bd_a/b_plait_sf"/>
</dbReference>
<dbReference type="GO" id="GO:0003729">
    <property type="term" value="F:mRNA binding"/>
    <property type="evidence" value="ECO:0007669"/>
    <property type="project" value="InterPro"/>
</dbReference>
<protein>
    <recommendedName>
        <fullName evidence="8">RRM domain-containing protein</fullName>
    </recommendedName>
</protein>
<evidence type="ECO:0000256" key="5">
    <source>
        <dbReference type="ARBA" id="ARBA00023242"/>
    </source>
</evidence>
<evidence type="ECO:0000259" key="8">
    <source>
        <dbReference type="PROSITE" id="PS50102"/>
    </source>
</evidence>
<dbReference type="PRINTS" id="PR01738">
    <property type="entry name" value="RNABINDINGM8"/>
</dbReference>
<keyword evidence="4 6" id="KW-0694">RNA-binding</keyword>
<sequence length="166" mass="17915">MADTNEMEVDAPASPDAAPAKTGGDSTTHANATAVRSIEGWIVIATNIHEEATEEDIQDMFGEFGEVKNLHLNLDRRTGYVKGYGLIEYTTLDDAKAAIEGANGEKLLDQTLAVDFAFVRPPPAKSQPQQARGGARGKGGRDRSGSPGRRKREEEDDEVDAKDEDD</sequence>
<feature type="region of interest" description="Disordered" evidence="7">
    <location>
        <begin position="1"/>
        <end position="29"/>
    </location>
</feature>
<evidence type="ECO:0000313" key="10">
    <source>
        <dbReference type="Proteomes" id="UP001274830"/>
    </source>
</evidence>
<dbReference type="EMBL" id="JAUTXT010000009">
    <property type="protein sequence ID" value="KAK3676636.1"/>
    <property type="molecule type" value="Genomic_DNA"/>
</dbReference>
<evidence type="ECO:0000256" key="6">
    <source>
        <dbReference type="PROSITE-ProRule" id="PRU00176"/>
    </source>
</evidence>
<comment type="subcellular location">
    <subcellularLocation>
        <location evidence="2">Cytoplasm</location>
    </subcellularLocation>
    <subcellularLocation>
        <location evidence="1">Nucleus</location>
    </subcellularLocation>
</comment>
<comment type="caution">
    <text evidence="9">The sequence shown here is derived from an EMBL/GenBank/DDBJ whole genome shotgun (WGS) entry which is preliminary data.</text>
</comment>
<feature type="domain" description="RRM" evidence="8">
    <location>
        <begin position="41"/>
        <end position="119"/>
    </location>
</feature>
<dbReference type="PANTHER" id="PTHR45894">
    <property type="entry name" value="RNA-BINDING PROTEIN 8A"/>
    <property type="match status" value="1"/>
</dbReference>
<evidence type="ECO:0000256" key="3">
    <source>
        <dbReference type="ARBA" id="ARBA00022490"/>
    </source>
</evidence>
<feature type="compositionally biased region" description="Acidic residues" evidence="7">
    <location>
        <begin position="154"/>
        <end position="166"/>
    </location>
</feature>
<dbReference type="InterPro" id="IPR000504">
    <property type="entry name" value="RRM_dom"/>
</dbReference>
<dbReference type="InterPro" id="IPR008111">
    <property type="entry name" value="RNA-bd_8"/>
</dbReference>
<gene>
    <name evidence="9" type="ORF">LTR78_003411</name>
</gene>
<feature type="compositionally biased region" description="Low complexity" evidence="7">
    <location>
        <begin position="10"/>
        <end position="20"/>
    </location>
</feature>
<evidence type="ECO:0000313" key="9">
    <source>
        <dbReference type="EMBL" id="KAK3676636.1"/>
    </source>
</evidence>
<evidence type="ECO:0000256" key="7">
    <source>
        <dbReference type="SAM" id="MobiDB-lite"/>
    </source>
</evidence>
<dbReference type="GO" id="GO:0006396">
    <property type="term" value="P:RNA processing"/>
    <property type="evidence" value="ECO:0007669"/>
    <property type="project" value="InterPro"/>
</dbReference>
<evidence type="ECO:0000256" key="1">
    <source>
        <dbReference type="ARBA" id="ARBA00004123"/>
    </source>
</evidence>
<dbReference type="Gene3D" id="3.30.70.330">
    <property type="match status" value="1"/>
</dbReference>
<evidence type="ECO:0000256" key="2">
    <source>
        <dbReference type="ARBA" id="ARBA00004496"/>
    </source>
</evidence>
<dbReference type="Proteomes" id="UP001274830">
    <property type="component" value="Unassembled WGS sequence"/>
</dbReference>
<feature type="region of interest" description="Disordered" evidence="7">
    <location>
        <begin position="120"/>
        <end position="166"/>
    </location>
</feature>
<proteinExistence type="predicted"/>
<keyword evidence="3" id="KW-0963">Cytoplasm</keyword>
<dbReference type="GO" id="GO:0005737">
    <property type="term" value="C:cytoplasm"/>
    <property type="evidence" value="ECO:0007669"/>
    <property type="project" value="UniProtKB-SubCell"/>
</dbReference>
<dbReference type="PROSITE" id="PS50102">
    <property type="entry name" value="RRM"/>
    <property type="match status" value="1"/>
</dbReference>
<keyword evidence="10" id="KW-1185">Reference proteome</keyword>
<dbReference type="AlphaFoldDB" id="A0AAE1C3C5"/>
<dbReference type="Pfam" id="PF00076">
    <property type="entry name" value="RRM_1"/>
    <property type="match status" value="1"/>
</dbReference>
<evidence type="ECO:0000256" key="4">
    <source>
        <dbReference type="ARBA" id="ARBA00022884"/>
    </source>
</evidence>